<dbReference type="PANTHER" id="PTHR13633:SF3">
    <property type="entry name" value="MITOCHONDRIAL TRANSCRIPTION RESCUE FACTOR 1"/>
    <property type="match status" value="1"/>
</dbReference>
<accession>A0A645G2S8</accession>
<dbReference type="AlphaFoldDB" id="A0A645G2S8"/>
<feature type="domain" description="RNA-binding S4" evidence="1">
    <location>
        <begin position="39"/>
        <end position="96"/>
    </location>
</feature>
<dbReference type="SUPFAM" id="SSF55174">
    <property type="entry name" value="Alpha-L RNA-binding motif"/>
    <property type="match status" value="1"/>
</dbReference>
<dbReference type="GO" id="GO:0003723">
    <property type="term" value="F:RNA binding"/>
    <property type="evidence" value="ECO:0007669"/>
    <property type="project" value="InterPro"/>
</dbReference>
<proteinExistence type="predicted"/>
<dbReference type="Pfam" id="PF01479">
    <property type="entry name" value="S4"/>
    <property type="match status" value="1"/>
</dbReference>
<gene>
    <name evidence="2" type="ORF">SDC9_167496</name>
</gene>
<dbReference type="Gene3D" id="3.10.290.10">
    <property type="entry name" value="RNA-binding S4 domain"/>
    <property type="match status" value="1"/>
</dbReference>
<dbReference type="PANTHER" id="PTHR13633">
    <property type="entry name" value="MITOCHONDRIAL TRANSCRIPTION RESCUE FACTOR 1"/>
    <property type="match status" value="1"/>
</dbReference>
<dbReference type="SMART" id="SM00363">
    <property type="entry name" value="S4"/>
    <property type="match status" value="1"/>
</dbReference>
<reference evidence="2" key="1">
    <citation type="submission" date="2019-08" db="EMBL/GenBank/DDBJ databases">
        <authorList>
            <person name="Kucharzyk K."/>
            <person name="Murdoch R.W."/>
            <person name="Higgins S."/>
            <person name="Loffler F."/>
        </authorList>
    </citation>
    <scope>NUCLEOTIDE SEQUENCE</scope>
</reference>
<name>A0A645G2S8_9ZZZZ</name>
<evidence type="ECO:0000259" key="1">
    <source>
        <dbReference type="SMART" id="SM00363"/>
    </source>
</evidence>
<dbReference type="PROSITE" id="PS50889">
    <property type="entry name" value="S4"/>
    <property type="match status" value="1"/>
</dbReference>
<comment type="caution">
    <text evidence="2">The sequence shown here is derived from an EMBL/GenBank/DDBJ whole genome shotgun (WGS) entry which is preliminary data.</text>
</comment>
<organism evidence="2">
    <name type="scientific">bioreactor metagenome</name>
    <dbReference type="NCBI Taxonomy" id="1076179"/>
    <lineage>
        <taxon>unclassified sequences</taxon>
        <taxon>metagenomes</taxon>
        <taxon>ecological metagenomes</taxon>
    </lineage>
</organism>
<dbReference type="EMBL" id="VSSQ01067793">
    <property type="protein sequence ID" value="MPN20119.1"/>
    <property type="molecule type" value="Genomic_DNA"/>
</dbReference>
<dbReference type="InterPro" id="IPR002942">
    <property type="entry name" value="S4_RNA-bd"/>
</dbReference>
<dbReference type="CDD" id="cd00165">
    <property type="entry name" value="S4"/>
    <property type="match status" value="1"/>
</dbReference>
<evidence type="ECO:0000313" key="2">
    <source>
        <dbReference type="EMBL" id="MPN20119.1"/>
    </source>
</evidence>
<protein>
    <recommendedName>
        <fullName evidence="1">RNA-binding S4 domain-containing protein</fullName>
    </recommendedName>
</protein>
<sequence length="115" mass="12703">MENFVSAGHARFKPARIELWEAETSGGKSEEIRDTVSSLRLDSVLSAGFRISRGKASSLIEAGRAEVNWQECRKGDRQLSQGDCITARGFGKFTLDEVGGLSKKGRVNIVIRRYV</sequence>
<dbReference type="InterPro" id="IPR036986">
    <property type="entry name" value="S4_RNA-bd_sf"/>
</dbReference>